<evidence type="ECO:0000313" key="2">
    <source>
        <dbReference type="Proteomes" id="UP000187203"/>
    </source>
</evidence>
<gene>
    <name evidence="1" type="ORF">COLO4_32074</name>
</gene>
<name>A0A1R3H1U6_9ROSI</name>
<keyword evidence="2" id="KW-1185">Reference proteome</keyword>
<dbReference type="EMBL" id="AWUE01020979">
    <property type="protein sequence ID" value="OMO64322.1"/>
    <property type="molecule type" value="Genomic_DNA"/>
</dbReference>
<comment type="caution">
    <text evidence="1">The sequence shown here is derived from an EMBL/GenBank/DDBJ whole genome shotgun (WGS) entry which is preliminary data.</text>
</comment>
<sequence>MFSGYEIGERDRCSPEQKSPIVTMKVKIQIRKRDKHWERMSWLKTCPPQVLCLCALVNNAATRERCANVNATEL</sequence>
<dbReference type="AlphaFoldDB" id="A0A1R3H1U6"/>
<proteinExistence type="predicted"/>
<protein>
    <submittedName>
        <fullName evidence="1">Uncharacterized protein</fullName>
    </submittedName>
</protein>
<reference evidence="2" key="1">
    <citation type="submission" date="2013-09" db="EMBL/GenBank/DDBJ databases">
        <title>Corchorus olitorius genome sequencing.</title>
        <authorList>
            <person name="Alam M."/>
            <person name="Haque M.S."/>
            <person name="Islam M.S."/>
            <person name="Emdad E.M."/>
            <person name="Islam M.M."/>
            <person name="Ahmed B."/>
            <person name="Halim A."/>
            <person name="Hossen Q.M.M."/>
            <person name="Hossain M.Z."/>
            <person name="Ahmed R."/>
            <person name="Khan M.M."/>
            <person name="Islam R."/>
            <person name="Rashid M.M."/>
            <person name="Khan S.A."/>
            <person name="Rahman M.S."/>
            <person name="Alam M."/>
            <person name="Yahiya A.S."/>
            <person name="Khan M.S."/>
            <person name="Azam M.S."/>
            <person name="Haque T."/>
            <person name="Lashkar M.Z.H."/>
            <person name="Akhand A.I."/>
            <person name="Morshed G."/>
            <person name="Roy S."/>
            <person name="Uddin K.S."/>
            <person name="Rabeya T."/>
            <person name="Hossain A.S."/>
            <person name="Chowdhury A."/>
            <person name="Snigdha A.R."/>
            <person name="Mortoza M.S."/>
            <person name="Matin S.A."/>
            <person name="Hoque S.M.E."/>
            <person name="Islam M.K."/>
            <person name="Roy D.K."/>
            <person name="Haider R."/>
            <person name="Moosa M.M."/>
            <person name="Elias S.M."/>
            <person name="Hasan A.M."/>
            <person name="Jahan S."/>
            <person name="Shafiuddin M."/>
            <person name="Mahmood N."/>
            <person name="Shommy N.S."/>
        </authorList>
    </citation>
    <scope>NUCLEOTIDE SEQUENCE [LARGE SCALE GENOMIC DNA]</scope>
    <source>
        <strain evidence="2">cv. O-4</strain>
    </source>
</reference>
<dbReference type="Proteomes" id="UP000187203">
    <property type="component" value="Unassembled WGS sequence"/>
</dbReference>
<accession>A0A1R3H1U6</accession>
<evidence type="ECO:0000313" key="1">
    <source>
        <dbReference type="EMBL" id="OMO64322.1"/>
    </source>
</evidence>
<organism evidence="1 2">
    <name type="scientific">Corchorus olitorius</name>
    <dbReference type="NCBI Taxonomy" id="93759"/>
    <lineage>
        <taxon>Eukaryota</taxon>
        <taxon>Viridiplantae</taxon>
        <taxon>Streptophyta</taxon>
        <taxon>Embryophyta</taxon>
        <taxon>Tracheophyta</taxon>
        <taxon>Spermatophyta</taxon>
        <taxon>Magnoliopsida</taxon>
        <taxon>eudicotyledons</taxon>
        <taxon>Gunneridae</taxon>
        <taxon>Pentapetalae</taxon>
        <taxon>rosids</taxon>
        <taxon>malvids</taxon>
        <taxon>Malvales</taxon>
        <taxon>Malvaceae</taxon>
        <taxon>Grewioideae</taxon>
        <taxon>Apeibeae</taxon>
        <taxon>Corchorus</taxon>
    </lineage>
</organism>